<dbReference type="AlphaFoldDB" id="A0A927YQK5"/>
<dbReference type="Pfam" id="PF01807">
    <property type="entry name" value="Zn_ribbon_DnaG"/>
    <property type="match status" value="1"/>
</dbReference>
<evidence type="ECO:0000259" key="5">
    <source>
        <dbReference type="SMART" id="SM00400"/>
    </source>
</evidence>
<evidence type="ECO:0000313" key="6">
    <source>
        <dbReference type="EMBL" id="MBE5919546.1"/>
    </source>
</evidence>
<protein>
    <submittedName>
        <fullName evidence="6">DNA primase</fullName>
    </submittedName>
</protein>
<feature type="compositionally biased region" description="Basic and acidic residues" evidence="4">
    <location>
        <begin position="191"/>
        <end position="200"/>
    </location>
</feature>
<organism evidence="6 7">
    <name type="scientific">Pseudobutyrivibrio ruminis</name>
    <dbReference type="NCBI Taxonomy" id="46206"/>
    <lineage>
        <taxon>Bacteria</taxon>
        <taxon>Bacillati</taxon>
        <taxon>Bacillota</taxon>
        <taxon>Clostridia</taxon>
        <taxon>Lachnospirales</taxon>
        <taxon>Lachnospiraceae</taxon>
        <taxon>Pseudobutyrivibrio</taxon>
    </lineage>
</organism>
<dbReference type="InterPro" id="IPR036977">
    <property type="entry name" value="DNA_primase_Znf_CHC2"/>
</dbReference>
<dbReference type="GO" id="GO:0006269">
    <property type="term" value="P:DNA replication, synthesis of primer"/>
    <property type="evidence" value="ECO:0007669"/>
    <property type="project" value="TreeGrafter"/>
</dbReference>
<keyword evidence="2" id="KW-0863">Zinc-finger</keyword>
<keyword evidence="1" id="KW-0479">Metal-binding</keyword>
<evidence type="ECO:0000256" key="2">
    <source>
        <dbReference type="ARBA" id="ARBA00022771"/>
    </source>
</evidence>
<dbReference type="Proteomes" id="UP000766246">
    <property type="component" value="Unassembled WGS sequence"/>
</dbReference>
<accession>A0A927YQK5</accession>
<evidence type="ECO:0000256" key="1">
    <source>
        <dbReference type="ARBA" id="ARBA00022723"/>
    </source>
</evidence>
<dbReference type="SUPFAM" id="SSF57783">
    <property type="entry name" value="Zinc beta-ribbon"/>
    <property type="match status" value="1"/>
</dbReference>
<dbReference type="SMART" id="SM00400">
    <property type="entry name" value="ZnF_CHCC"/>
    <property type="match status" value="1"/>
</dbReference>
<proteinExistence type="predicted"/>
<dbReference type="GO" id="GO:0008270">
    <property type="term" value="F:zinc ion binding"/>
    <property type="evidence" value="ECO:0007669"/>
    <property type="project" value="UniProtKB-KW"/>
</dbReference>
<dbReference type="EMBL" id="SVER01000014">
    <property type="protein sequence ID" value="MBE5919546.1"/>
    <property type="molecule type" value="Genomic_DNA"/>
</dbReference>
<dbReference type="InterPro" id="IPR002694">
    <property type="entry name" value="Znf_CHC2"/>
</dbReference>
<keyword evidence="3" id="KW-0862">Zinc</keyword>
<dbReference type="PANTHER" id="PTHR30313:SF2">
    <property type="entry name" value="DNA PRIMASE"/>
    <property type="match status" value="1"/>
</dbReference>
<name>A0A927YQK5_9FIRM</name>
<evidence type="ECO:0000313" key="7">
    <source>
        <dbReference type="Proteomes" id="UP000766246"/>
    </source>
</evidence>
<evidence type="ECO:0000256" key="4">
    <source>
        <dbReference type="SAM" id="MobiDB-lite"/>
    </source>
</evidence>
<gene>
    <name evidence="6" type="ORF">E7272_06830</name>
</gene>
<comment type="caution">
    <text evidence="6">The sequence shown here is derived from an EMBL/GenBank/DDBJ whole genome shotgun (WGS) entry which is preliminary data.</text>
</comment>
<sequence length="210" mass="24006">MSVFELVKANVTAYDVAVAEGFNPSRNKLICCPFHNDKHPSMKVDKRFYCFSCGEKGDVIDFVGKLYGLGAKDAAEKLASDFGLSMEADSSKVKEYRRQKSEHQLYAEKKRKLMQSLSQLIEQLQILKTSYRPKEEQDSTWSPVFSFAVNKYEYVSYLYDYAMFEVTDSQLKDEIDSLLQEVEKIERDYDNQINGRDKGNAGDNGEGMAC</sequence>
<dbReference type="PANTHER" id="PTHR30313">
    <property type="entry name" value="DNA PRIMASE"/>
    <property type="match status" value="1"/>
</dbReference>
<dbReference type="InterPro" id="IPR050219">
    <property type="entry name" value="DnaG_primase"/>
</dbReference>
<feature type="domain" description="Zinc finger CHC2-type" evidence="5">
    <location>
        <begin position="31"/>
        <end position="79"/>
    </location>
</feature>
<reference evidence="6" key="1">
    <citation type="submission" date="2019-04" db="EMBL/GenBank/DDBJ databases">
        <title>Evolution of Biomass-Degrading Anaerobic Consortia Revealed by Metagenomics.</title>
        <authorList>
            <person name="Peng X."/>
        </authorList>
    </citation>
    <scope>NUCLEOTIDE SEQUENCE</scope>
    <source>
        <strain evidence="6">SIG311</strain>
    </source>
</reference>
<dbReference type="GO" id="GO:0003677">
    <property type="term" value="F:DNA binding"/>
    <property type="evidence" value="ECO:0007669"/>
    <property type="project" value="InterPro"/>
</dbReference>
<dbReference type="Gene3D" id="3.90.580.10">
    <property type="entry name" value="Zinc finger, CHC2-type domain"/>
    <property type="match status" value="1"/>
</dbReference>
<dbReference type="GO" id="GO:0005737">
    <property type="term" value="C:cytoplasm"/>
    <property type="evidence" value="ECO:0007669"/>
    <property type="project" value="TreeGrafter"/>
</dbReference>
<feature type="region of interest" description="Disordered" evidence="4">
    <location>
        <begin position="191"/>
        <end position="210"/>
    </location>
</feature>
<evidence type="ECO:0000256" key="3">
    <source>
        <dbReference type="ARBA" id="ARBA00022833"/>
    </source>
</evidence>
<dbReference type="GO" id="GO:0003899">
    <property type="term" value="F:DNA-directed RNA polymerase activity"/>
    <property type="evidence" value="ECO:0007669"/>
    <property type="project" value="InterPro"/>
</dbReference>